<dbReference type="Proteomes" id="UP000054359">
    <property type="component" value="Unassembled WGS sequence"/>
</dbReference>
<sequence length="68" mass="7758">MFQKGAFTNAHVRTMYNASLERRYERILCTKPTALNPSPCKKVSTPIPKSCKARSSFVTDVQQNPKKR</sequence>
<keyword evidence="2" id="KW-1185">Reference proteome</keyword>
<proteinExistence type="predicted"/>
<accession>A0A087U2B2</accession>
<evidence type="ECO:0000313" key="1">
    <source>
        <dbReference type="EMBL" id="KFM71501.1"/>
    </source>
</evidence>
<organism evidence="1 2">
    <name type="scientific">Stegodyphus mimosarum</name>
    <name type="common">African social velvet spider</name>
    <dbReference type="NCBI Taxonomy" id="407821"/>
    <lineage>
        <taxon>Eukaryota</taxon>
        <taxon>Metazoa</taxon>
        <taxon>Ecdysozoa</taxon>
        <taxon>Arthropoda</taxon>
        <taxon>Chelicerata</taxon>
        <taxon>Arachnida</taxon>
        <taxon>Araneae</taxon>
        <taxon>Araneomorphae</taxon>
        <taxon>Entelegynae</taxon>
        <taxon>Eresoidea</taxon>
        <taxon>Eresidae</taxon>
        <taxon>Stegodyphus</taxon>
    </lineage>
</organism>
<feature type="non-terminal residue" evidence="1">
    <location>
        <position position="68"/>
    </location>
</feature>
<dbReference type="EMBL" id="KK117828">
    <property type="protein sequence ID" value="KFM71501.1"/>
    <property type="molecule type" value="Genomic_DNA"/>
</dbReference>
<gene>
    <name evidence="1" type="ORF">X975_02210</name>
</gene>
<name>A0A087U2B2_STEMI</name>
<evidence type="ECO:0000313" key="2">
    <source>
        <dbReference type="Proteomes" id="UP000054359"/>
    </source>
</evidence>
<dbReference type="AlphaFoldDB" id="A0A087U2B2"/>
<protein>
    <submittedName>
        <fullName evidence="1">Uncharacterized protein</fullName>
    </submittedName>
</protein>
<reference evidence="1 2" key="1">
    <citation type="submission" date="2013-11" db="EMBL/GenBank/DDBJ databases">
        <title>Genome sequencing of Stegodyphus mimosarum.</title>
        <authorList>
            <person name="Bechsgaard J."/>
        </authorList>
    </citation>
    <scope>NUCLEOTIDE SEQUENCE [LARGE SCALE GENOMIC DNA]</scope>
</reference>